<evidence type="ECO:0000256" key="5">
    <source>
        <dbReference type="ARBA" id="ARBA00022840"/>
    </source>
</evidence>
<accession>A0A2H1GZ44</accession>
<evidence type="ECO:0000256" key="2">
    <source>
        <dbReference type="ARBA" id="ARBA00022741"/>
    </source>
</evidence>
<feature type="domain" description="DNA2/NAM7 helicase helicase" evidence="6">
    <location>
        <begin position="93"/>
        <end position="198"/>
    </location>
</feature>
<dbReference type="Proteomes" id="UP000245764">
    <property type="component" value="Chromosome 10"/>
</dbReference>
<dbReference type="Pfam" id="PF13087">
    <property type="entry name" value="AAA_12"/>
    <property type="match status" value="1"/>
</dbReference>
<dbReference type="Gene3D" id="3.40.50.300">
    <property type="entry name" value="P-loop containing nucleotide triphosphate hydrolases"/>
    <property type="match status" value="2"/>
</dbReference>
<keyword evidence="3" id="KW-0378">Hydrolase</keyword>
<feature type="domain" description="DNA2/NAM7 helicase-like C-terminal" evidence="7">
    <location>
        <begin position="211"/>
        <end position="348"/>
    </location>
</feature>
<evidence type="ECO:0000259" key="7">
    <source>
        <dbReference type="Pfam" id="PF13087"/>
    </source>
</evidence>
<evidence type="ECO:0000313" key="9">
    <source>
        <dbReference type="Proteomes" id="UP000245764"/>
    </source>
</evidence>
<keyword evidence="4" id="KW-0347">Helicase</keyword>
<evidence type="ECO:0000313" key="8">
    <source>
        <dbReference type="EMBL" id="SMR58828.1"/>
    </source>
</evidence>
<proteinExistence type="inferred from homology"/>
<dbReference type="GO" id="GO:0016787">
    <property type="term" value="F:hydrolase activity"/>
    <property type="evidence" value="ECO:0007669"/>
    <property type="project" value="UniProtKB-KW"/>
</dbReference>
<dbReference type="InterPro" id="IPR050534">
    <property type="entry name" value="Coronavir_polyprotein_1ab"/>
</dbReference>
<dbReference type="InterPro" id="IPR041679">
    <property type="entry name" value="DNA2/NAM7-like_C"/>
</dbReference>
<protein>
    <submittedName>
        <fullName evidence="8">Uncharacterized protein</fullName>
    </submittedName>
</protein>
<organism evidence="8 9">
    <name type="scientific">Zymoseptoria tritici ST99CH_1E4</name>
    <dbReference type="NCBI Taxonomy" id="1276532"/>
    <lineage>
        <taxon>Eukaryota</taxon>
        <taxon>Fungi</taxon>
        <taxon>Dikarya</taxon>
        <taxon>Ascomycota</taxon>
        <taxon>Pezizomycotina</taxon>
        <taxon>Dothideomycetes</taxon>
        <taxon>Dothideomycetidae</taxon>
        <taxon>Mycosphaerellales</taxon>
        <taxon>Mycosphaerellaceae</taxon>
        <taxon>Zymoseptoria</taxon>
    </lineage>
</organism>
<evidence type="ECO:0000256" key="3">
    <source>
        <dbReference type="ARBA" id="ARBA00022801"/>
    </source>
</evidence>
<dbReference type="GO" id="GO:0005524">
    <property type="term" value="F:ATP binding"/>
    <property type="evidence" value="ECO:0007669"/>
    <property type="project" value="UniProtKB-KW"/>
</dbReference>
<gene>
    <name evidence="8" type="ORF">ZT1E4_G9563</name>
</gene>
<dbReference type="AlphaFoldDB" id="A0A2H1GZ44"/>
<comment type="similarity">
    <text evidence="1">Belongs to the DNA2/NAM7 helicase family.</text>
</comment>
<name>A0A2H1GZ44_ZYMTR</name>
<dbReference type="Pfam" id="PF13086">
    <property type="entry name" value="AAA_11"/>
    <property type="match status" value="1"/>
</dbReference>
<evidence type="ECO:0000256" key="4">
    <source>
        <dbReference type="ARBA" id="ARBA00022806"/>
    </source>
</evidence>
<keyword evidence="2" id="KW-0547">Nucleotide-binding</keyword>
<dbReference type="GO" id="GO:0043139">
    <property type="term" value="F:5'-3' DNA helicase activity"/>
    <property type="evidence" value="ECO:0007669"/>
    <property type="project" value="TreeGrafter"/>
</dbReference>
<sequence>MMPLRLNCKVVIVSQSNVGVSALFQQVTTLIEQKPELQDLRAHCLRFRSHKVETHDVERMLGYAEIEDNAPPPDQYSMTAATHHFVQLNPKHELSVRLHKLLAYRQNGSKPPKGSPSTIEETVKSIQVRVFETLLCVSATMAMSTFLKDIGFNADAAIMDEASQATEADVLMTLTNQELLQLLLIVGDIQQLGPVVQSASARRNTHGNFLTTSALARFIKCHPHADHLKLMTNFRADPSLVPMPSELSYGGKIISGRPSNRGPLTQRVLRLSQGREFAGATKSRRPLLATSRQVFFDTKSNSHQDPRTRSTINASGVRLLVEFGGRLVNEAYVQQKDIGIISMYKMDVLDIA</sequence>
<keyword evidence="5" id="KW-0067">ATP-binding</keyword>
<dbReference type="PANTHER" id="PTHR43788:SF16">
    <property type="entry name" value="HELICASE WITH ZINC FINGER 2"/>
    <property type="match status" value="1"/>
</dbReference>
<dbReference type="SUPFAM" id="SSF52540">
    <property type="entry name" value="P-loop containing nucleoside triphosphate hydrolases"/>
    <property type="match status" value="1"/>
</dbReference>
<evidence type="ECO:0000259" key="6">
    <source>
        <dbReference type="Pfam" id="PF13086"/>
    </source>
</evidence>
<dbReference type="EMBL" id="LT854262">
    <property type="protein sequence ID" value="SMR58828.1"/>
    <property type="molecule type" value="Genomic_DNA"/>
</dbReference>
<reference evidence="9" key="1">
    <citation type="submission" date="2017-05" db="EMBL/GenBank/DDBJ databases">
        <authorList>
            <person name="Song R."/>
            <person name="Chenine A.L."/>
            <person name="Ruprecht R.M."/>
        </authorList>
    </citation>
    <scope>NUCLEOTIDE SEQUENCE [LARGE SCALE GENOMIC DNA]</scope>
</reference>
<dbReference type="PANTHER" id="PTHR43788">
    <property type="entry name" value="DNA2/NAM7 HELICASE FAMILY MEMBER"/>
    <property type="match status" value="1"/>
</dbReference>
<dbReference type="InterPro" id="IPR027417">
    <property type="entry name" value="P-loop_NTPase"/>
</dbReference>
<dbReference type="InterPro" id="IPR041677">
    <property type="entry name" value="DNA2/NAM7_AAA_11"/>
</dbReference>
<evidence type="ECO:0000256" key="1">
    <source>
        <dbReference type="ARBA" id="ARBA00007913"/>
    </source>
</evidence>